<accession>A0A5Q2VG93</accession>
<evidence type="ECO:0000313" key="1">
    <source>
        <dbReference type="EMBL" id="QGH62611.1"/>
    </source>
</evidence>
<dbReference type="EMBL" id="CP045913">
    <property type="protein sequence ID" value="QGH62611.1"/>
    <property type="molecule type" value="Genomic_DNA"/>
</dbReference>
<dbReference type="RefSeq" id="WP_153859496.1">
    <property type="nucleotide sequence ID" value="NZ_CP045913.1"/>
</dbReference>
<dbReference type="AlphaFoldDB" id="A0A5Q2VG93"/>
<evidence type="ECO:0000313" key="2">
    <source>
        <dbReference type="Proteomes" id="UP000381260"/>
    </source>
</evidence>
<name>A0A5Q2VG93_SERPR</name>
<dbReference type="Proteomes" id="UP000381260">
    <property type="component" value="Chromosome"/>
</dbReference>
<gene>
    <name evidence="1" type="ORF">GHV41_18045</name>
</gene>
<protein>
    <submittedName>
        <fullName evidence="1">Uncharacterized protein</fullName>
    </submittedName>
</protein>
<proteinExistence type="predicted"/>
<reference evidence="1 2" key="1">
    <citation type="submission" date="2019-11" db="EMBL/GenBank/DDBJ databases">
        <title>The Phosphoenolpyruvate Phosphotransferase System Regulates Serratia proteamaculans 336X Biofilm Formation and Wheat Roots colonization.</title>
        <authorList>
            <person name="Liu F."/>
        </authorList>
    </citation>
    <scope>NUCLEOTIDE SEQUENCE [LARGE SCALE GENOMIC DNA]</scope>
    <source>
        <strain evidence="1 2">336X</strain>
    </source>
</reference>
<sequence>MKELMSNILAKLKYASEAAAWEPRVYDAVTEAAKVIENQAVTIECLKKGRIGICDYLNELKERYRLLEQYNNANFLGRKNAERQRDTLLMAIGGTEDGKIIDITKPKEATEQAVIIIRQAFRELQHLRDLEEIPFGAVEQDHEVAQLQRQVDEKDLLLQQAKENERRAMDCFARAVAFAKGVEGDPCYITELAKEVADLADEVRKK</sequence>
<organism evidence="1 2">
    <name type="scientific">Serratia proteamaculans</name>
    <dbReference type="NCBI Taxonomy" id="28151"/>
    <lineage>
        <taxon>Bacteria</taxon>
        <taxon>Pseudomonadati</taxon>
        <taxon>Pseudomonadota</taxon>
        <taxon>Gammaproteobacteria</taxon>
        <taxon>Enterobacterales</taxon>
        <taxon>Yersiniaceae</taxon>
        <taxon>Serratia</taxon>
    </lineage>
</organism>